<evidence type="ECO:0000313" key="1">
    <source>
        <dbReference type="EMBL" id="JAH81176.1"/>
    </source>
</evidence>
<dbReference type="AlphaFoldDB" id="A0A0E9VSW1"/>
<dbReference type="EMBL" id="GBXM01027401">
    <property type="protein sequence ID" value="JAH81176.1"/>
    <property type="molecule type" value="Transcribed_RNA"/>
</dbReference>
<organism evidence="1">
    <name type="scientific">Anguilla anguilla</name>
    <name type="common">European freshwater eel</name>
    <name type="synonym">Muraena anguilla</name>
    <dbReference type="NCBI Taxonomy" id="7936"/>
    <lineage>
        <taxon>Eukaryota</taxon>
        <taxon>Metazoa</taxon>
        <taxon>Chordata</taxon>
        <taxon>Craniata</taxon>
        <taxon>Vertebrata</taxon>
        <taxon>Euteleostomi</taxon>
        <taxon>Actinopterygii</taxon>
        <taxon>Neopterygii</taxon>
        <taxon>Teleostei</taxon>
        <taxon>Anguilliformes</taxon>
        <taxon>Anguillidae</taxon>
        <taxon>Anguilla</taxon>
    </lineage>
</organism>
<protein>
    <submittedName>
        <fullName evidence="1">Uncharacterized protein</fullName>
    </submittedName>
</protein>
<reference evidence="1" key="2">
    <citation type="journal article" date="2015" name="Fish Shellfish Immunol.">
        <title>Early steps in the European eel (Anguilla anguilla)-Vibrio vulnificus interaction in the gills: Role of the RtxA13 toxin.</title>
        <authorList>
            <person name="Callol A."/>
            <person name="Pajuelo D."/>
            <person name="Ebbesson L."/>
            <person name="Teles M."/>
            <person name="MacKenzie S."/>
            <person name="Amaro C."/>
        </authorList>
    </citation>
    <scope>NUCLEOTIDE SEQUENCE</scope>
</reference>
<accession>A0A0E9VSW1</accession>
<name>A0A0E9VSW1_ANGAN</name>
<proteinExistence type="predicted"/>
<sequence>MLGADWDSSSNKARHWLAIHAAI</sequence>
<reference evidence="1" key="1">
    <citation type="submission" date="2014-11" db="EMBL/GenBank/DDBJ databases">
        <authorList>
            <person name="Amaro Gonzalez C."/>
        </authorList>
    </citation>
    <scope>NUCLEOTIDE SEQUENCE</scope>
</reference>